<evidence type="ECO:0000256" key="3">
    <source>
        <dbReference type="ARBA" id="ARBA00022989"/>
    </source>
</evidence>
<evidence type="ECO:0000256" key="1">
    <source>
        <dbReference type="ARBA" id="ARBA00004141"/>
    </source>
</evidence>
<keyword evidence="3 5" id="KW-1133">Transmembrane helix</keyword>
<protein>
    <recommendedName>
        <fullName evidence="7">Inhibitor of apoptosis-promoting Bax1</fullName>
    </recommendedName>
</protein>
<feature type="transmembrane region" description="Helical" evidence="5">
    <location>
        <begin position="132"/>
        <end position="151"/>
    </location>
</feature>
<dbReference type="EMBL" id="MN739216">
    <property type="protein sequence ID" value="QHS94076.1"/>
    <property type="molecule type" value="Genomic_DNA"/>
</dbReference>
<evidence type="ECO:0000256" key="2">
    <source>
        <dbReference type="ARBA" id="ARBA00022692"/>
    </source>
</evidence>
<evidence type="ECO:0000313" key="6">
    <source>
        <dbReference type="EMBL" id="QHS94076.1"/>
    </source>
</evidence>
<dbReference type="Pfam" id="PF01027">
    <property type="entry name" value="Bax1-I"/>
    <property type="match status" value="1"/>
</dbReference>
<dbReference type="GO" id="GO:0016020">
    <property type="term" value="C:membrane"/>
    <property type="evidence" value="ECO:0007669"/>
    <property type="project" value="UniProtKB-SubCell"/>
</dbReference>
<sequence length="217" mass="25266">MLIQVKMLQIETKLDFIKYTILNLGFQVFITLITSVKNKDTKVNNKWVLLLASFGLLLIISLMKWLPFFVRFGLLITFSYINGLVLSGIVKHIPKEEVNKIIQQTFVMFVSLFMVGWYMHYKGVKDVSALNYAITSLSFVFIGLVVYHMFVDTSRNFRKLTRTVLIIISSLYIVYDTYYNFSNEISDDIVTSTLNYYLDVYNIMSSLFSEVIENELL</sequence>
<name>A0A6C0BPI3_9ZZZZ</name>
<keyword evidence="4 5" id="KW-0472">Membrane</keyword>
<feature type="transmembrane region" description="Helical" evidence="5">
    <location>
        <begin position="72"/>
        <end position="89"/>
    </location>
</feature>
<keyword evidence="2 5" id="KW-0812">Transmembrane</keyword>
<dbReference type="AlphaFoldDB" id="A0A6C0BPI3"/>
<feature type="transmembrane region" description="Helical" evidence="5">
    <location>
        <begin position="101"/>
        <end position="120"/>
    </location>
</feature>
<evidence type="ECO:0000256" key="5">
    <source>
        <dbReference type="SAM" id="Phobius"/>
    </source>
</evidence>
<accession>A0A6C0BPI3</accession>
<evidence type="ECO:0000256" key="4">
    <source>
        <dbReference type="ARBA" id="ARBA00023136"/>
    </source>
</evidence>
<proteinExistence type="predicted"/>
<organism evidence="6">
    <name type="scientific">viral metagenome</name>
    <dbReference type="NCBI Taxonomy" id="1070528"/>
    <lineage>
        <taxon>unclassified sequences</taxon>
        <taxon>metagenomes</taxon>
        <taxon>organismal metagenomes</taxon>
    </lineage>
</organism>
<comment type="subcellular location">
    <subcellularLocation>
        <location evidence="1">Membrane</location>
        <topology evidence="1">Multi-pass membrane protein</topology>
    </subcellularLocation>
</comment>
<dbReference type="InterPro" id="IPR006214">
    <property type="entry name" value="Bax_inhibitor_1-related"/>
</dbReference>
<feature type="transmembrane region" description="Helical" evidence="5">
    <location>
        <begin position="47"/>
        <end position="66"/>
    </location>
</feature>
<reference evidence="6" key="1">
    <citation type="journal article" date="2020" name="Nature">
        <title>Giant virus diversity and host interactions through global metagenomics.</title>
        <authorList>
            <person name="Schulz F."/>
            <person name="Roux S."/>
            <person name="Paez-Espino D."/>
            <person name="Jungbluth S."/>
            <person name="Walsh D.A."/>
            <person name="Denef V.J."/>
            <person name="McMahon K.D."/>
            <person name="Konstantinidis K.T."/>
            <person name="Eloe-Fadrosh E.A."/>
            <person name="Kyrpides N.C."/>
            <person name="Woyke T."/>
        </authorList>
    </citation>
    <scope>NUCLEOTIDE SEQUENCE</scope>
    <source>
        <strain evidence="6">GVMAG-M-3300018416-26</strain>
    </source>
</reference>
<evidence type="ECO:0008006" key="7">
    <source>
        <dbReference type="Google" id="ProtNLM"/>
    </source>
</evidence>